<dbReference type="SUPFAM" id="SSF52540">
    <property type="entry name" value="P-loop containing nucleoside triphosphate hydrolases"/>
    <property type="match status" value="1"/>
</dbReference>
<feature type="coiled-coil region" evidence="6">
    <location>
        <begin position="779"/>
        <end position="806"/>
    </location>
</feature>
<dbReference type="Gene3D" id="3.40.850.10">
    <property type="entry name" value="Kinesin motor domain"/>
    <property type="match status" value="1"/>
</dbReference>
<name>A0A3P8QAU8_ASTCA</name>
<dbReference type="PANTHER" id="PTHR47969:SF25">
    <property type="entry name" value="KINESIN MOTOR DOMAIN-CONTAINING PROTEIN"/>
    <property type="match status" value="1"/>
</dbReference>
<dbReference type="GO" id="GO:0005875">
    <property type="term" value="C:microtubule associated complex"/>
    <property type="evidence" value="ECO:0007669"/>
    <property type="project" value="TreeGrafter"/>
</dbReference>
<comment type="similarity">
    <text evidence="5">Belongs to the TRAFAC class myosin-kinesin ATPase superfamily. Kinesin family.</text>
</comment>
<dbReference type="PRINTS" id="PR00380">
    <property type="entry name" value="KINESINHEAVY"/>
</dbReference>
<feature type="coiled-coil region" evidence="6">
    <location>
        <begin position="542"/>
        <end position="610"/>
    </location>
</feature>
<dbReference type="InterPro" id="IPR001752">
    <property type="entry name" value="Kinesin_motor_dom"/>
</dbReference>
<dbReference type="GO" id="GO:0008017">
    <property type="term" value="F:microtubule binding"/>
    <property type="evidence" value="ECO:0007669"/>
    <property type="project" value="InterPro"/>
</dbReference>
<keyword evidence="4" id="KW-0963">Cytoplasm</keyword>
<feature type="domain" description="Kinesin motor" evidence="8">
    <location>
        <begin position="5"/>
        <end position="343"/>
    </location>
</feature>
<dbReference type="InterPro" id="IPR036961">
    <property type="entry name" value="Kinesin_motor_dom_sf"/>
</dbReference>
<dbReference type="InterPro" id="IPR027640">
    <property type="entry name" value="Kinesin-like_fam"/>
</dbReference>
<evidence type="ECO:0000256" key="4">
    <source>
        <dbReference type="ARBA" id="ARBA00023212"/>
    </source>
</evidence>
<gene>
    <name evidence="9" type="primary">KIF27</name>
</gene>
<evidence type="ECO:0000256" key="2">
    <source>
        <dbReference type="ARBA" id="ARBA00022741"/>
    </source>
</evidence>
<feature type="compositionally biased region" description="Polar residues" evidence="7">
    <location>
        <begin position="1003"/>
        <end position="1020"/>
    </location>
</feature>
<evidence type="ECO:0000256" key="5">
    <source>
        <dbReference type="PROSITE-ProRule" id="PRU00283"/>
    </source>
</evidence>
<dbReference type="GO" id="GO:0051231">
    <property type="term" value="P:spindle elongation"/>
    <property type="evidence" value="ECO:0007669"/>
    <property type="project" value="TreeGrafter"/>
</dbReference>
<feature type="binding site" evidence="5">
    <location>
        <begin position="84"/>
        <end position="91"/>
    </location>
    <ligand>
        <name>ATP</name>
        <dbReference type="ChEBI" id="CHEBI:30616"/>
    </ligand>
</feature>
<evidence type="ECO:0000259" key="8">
    <source>
        <dbReference type="PROSITE" id="PS50067"/>
    </source>
</evidence>
<evidence type="ECO:0000256" key="7">
    <source>
        <dbReference type="SAM" id="MobiDB-lite"/>
    </source>
</evidence>
<dbReference type="GO" id="GO:0007018">
    <property type="term" value="P:microtubule-based movement"/>
    <property type="evidence" value="ECO:0007669"/>
    <property type="project" value="InterPro"/>
</dbReference>
<keyword evidence="5" id="KW-0505">Motor protein</keyword>
<evidence type="ECO:0000256" key="6">
    <source>
        <dbReference type="SAM" id="Coils"/>
    </source>
</evidence>
<feature type="region of interest" description="Disordered" evidence="7">
    <location>
        <begin position="999"/>
        <end position="1020"/>
    </location>
</feature>
<reference evidence="9" key="3">
    <citation type="submission" date="2025-09" db="UniProtKB">
        <authorList>
            <consortium name="Ensembl"/>
        </authorList>
    </citation>
    <scope>IDENTIFICATION</scope>
</reference>
<comment type="subcellular location">
    <subcellularLocation>
        <location evidence="1">Cytoplasm</location>
        <location evidence="1">Cytoskeleton</location>
    </subcellularLocation>
</comment>
<dbReference type="Ensembl" id="ENSACLT00000027266.2">
    <property type="protein sequence ID" value="ENSACLP00000026640.2"/>
    <property type="gene ID" value="ENSACLG00000018127.2"/>
</dbReference>
<evidence type="ECO:0000256" key="1">
    <source>
        <dbReference type="ARBA" id="ARBA00004245"/>
    </source>
</evidence>
<dbReference type="STRING" id="8154.ENSACLP00000026640"/>
<evidence type="ECO:0000256" key="3">
    <source>
        <dbReference type="ARBA" id="ARBA00022840"/>
    </source>
</evidence>
<dbReference type="Bgee" id="ENSACLG00000018127">
    <property type="expression patterns" value="Expressed in testis and 6 other cell types or tissues"/>
</dbReference>
<dbReference type="Proteomes" id="UP000265100">
    <property type="component" value="Chromosome 12"/>
</dbReference>
<protein>
    <recommendedName>
        <fullName evidence="8">Kinesin motor domain-containing protein</fullName>
    </recommendedName>
</protein>
<reference evidence="9" key="2">
    <citation type="submission" date="2025-08" db="UniProtKB">
        <authorList>
            <consortium name="Ensembl"/>
        </authorList>
    </citation>
    <scope>IDENTIFICATION</scope>
</reference>
<proteinExistence type="inferred from homology"/>
<evidence type="ECO:0000313" key="9">
    <source>
        <dbReference type="Ensembl" id="ENSACLP00000026640.2"/>
    </source>
</evidence>
<dbReference type="OMA" id="HVSMQLE"/>
<evidence type="ECO:0000313" key="10">
    <source>
        <dbReference type="Proteomes" id="UP000265100"/>
    </source>
</evidence>
<keyword evidence="6" id="KW-0175">Coiled coil</keyword>
<dbReference type="PROSITE" id="PS50067">
    <property type="entry name" value="KINESIN_MOTOR_2"/>
    <property type="match status" value="1"/>
</dbReference>
<feature type="coiled-coil region" evidence="6">
    <location>
        <begin position="651"/>
        <end position="720"/>
    </location>
</feature>
<dbReference type="GeneTree" id="ENSGT00940000157487"/>
<dbReference type="AlphaFoldDB" id="A0A3P8QAU8"/>
<sequence>MSEGCVRVAVRIRPLLPKEVLHDHRVCVRVVPGTGQVMVGEDRLFTFDNAFGPSVSQDEVYESCVQSLVERLVDGENATVFCYGQTGSGKTYTLGRRSRDEEGGIIDHAAQDLFLYLAEKRKESDVVDVTVKVSYIEVYREELRDLLQLQTTHKELRIREDERGNTVVVGANEVVITSAEELLNNVEMGNIFRHTGTTGMNERSSRSHTILTLQVMLSCHNSKNSSFKSVRSSKLCLVDLAGLERAGKTGNTGTQLKESAHINTGLFALGNVIRALSELSRNRHTNNSCSAHVPYRDAKITRLLRDSLGGSAHTLMVACVSPSDHFVADTLSVLQFASTARSVQNRPGETPDQTEYEVETLRELLKGKEREVETEKAKTGQRYEEGSDINAYCQTEVSEPDRTASREETSQYCLLAEEAAALLENISGPSPSPSFRERLEDWQERLRAVSYSPPTRMECSKEEGDHFAPLNLREELKKCQVTIKDFKRDVAMKRSVCFCVVDKETQSLETRDRQTEDGRKAGVFARLSLQRRELRVEMYHSLQHMRAQRAQLQSSLRETSENNKEIQQNENELCCSSWLEEEEEHVLQKRAELNELEEELKRRKEVLIHREACVRQKSKLETKKLCSSQALSQDLLHVSMQLESLEKQLQRRKAGVTMKELEKERDLLKERRDALDAQLNDNQVLTVEETHSLLQVEEAIEALDAALEFKNRSIQDKQKKLSATNFSLHQSQNAEPAQLCYVTRKLMGLSLPEALELLVKYFNKVVCLRETERHLHLHCEELELQAEEQKMLLREMEAAMQRLALDTDRRLTQQHRDHQYNIQLLLQKLKEGAPGEAEQATQDRLQHLEKELYFYKSTSRQLKKKLRVIFSDSLQPNDQPSCSQEHKPMQKMQISSNEAQTHPEEVQTRTHIVTTYQKINAEKMDKKIHNDFCMNRNENQTKCPSSSSNCQTLKKTKMPEYTQMLTPSLGRRVGDESREGLEMTPVRLCRRDLKQITPADLQLSGSTTGRRPSAVGMSTESILEDSIEVLRNTDR</sequence>
<dbReference type="GO" id="GO:0003777">
    <property type="term" value="F:microtubule motor activity"/>
    <property type="evidence" value="ECO:0007669"/>
    <property type="project" value="InterPro"/>
</dbReference>
<dbReference type="PANTHER" id="PTHR47969">
    <property type="entry name" value="CHROMOSOME-ASSOCIATED KINESIN KIF4A-RELATED"/>
    <property type="match status" value="1"/>
</dbReference>
<keyword evidence="10" id="KW-1185">Reference proteome</keyword>
<accession>A0A3P8QAU8</accession>
<dbReference type="Pfam" id="PF00225">
    <property type="entry name" value="Kinesin"/>
    <property type="match status" value="1"/>
</dbReference>
<dbReference type="InterPro" id="IPR027417">
    <property type="entry name" value="P-loop_NTPase"/>
</dbReference>
<reference evidence="9" key="1">
    <citation type="submission" date="2018-05" db="EMBL/GenBank/DDBJ databases">
        <authorList>
            <person name="Datahose"/>
        </authorList>
    </citation>
    <scope>NUCLEOTIDE SEQUENCE</scope>
</reference>
<dbReference type="GO" id="GO:0007052">
    <property type="term" value="P:mitotic spindle organization"/>
    <property type="evidence" value="ECO:0007669"/>
    <property type="project" value="TreeGrafter"/>
</dbReference>
<dbReference type="SMART" id="SM00129">
    <property type="entry name" value="KISc"/>
    <property type="match status" value="1"/>
</dbReference>
<keyword evidence="3 5" id="KW-0067">ATP-binding</keyword>
<keyword evidence="4" id="KW-0206">Cytoskeleton</keyword>
<keyword evidence="2 5" id="KW-0547">Nucleotide-binding</keyword>
<dbReference type="GO" id="GO:0005524">
    <property type="term" value="F:ATP binding"/>
    <property type="evidence" value="ECO:0007669"/>
    <property type="project" value="UniProtKB-UniRule"/>
</dbReference>
<organism evidence="9 10">
    <name type="scientific">Astatotilapia calliptera</name>
    <name type="common">Eastern happy</name>
    <name type="synonym">Chromis callipterus</name>
    <dbReference type="NCBI Taxonomy" id="8154"/>
    <lineage>
        <taxon>Eukaryota</taxon>
        <taxon>Metazoa</taxon>
        <taxon>Chordata</taxon>
        <taxon>Craniata</taxon>
        <taxon>Vertebrata</taxon>
        <taxon>Euteleostomi</taxon>
        <taxon>Actinopterygii</taxon>
        <taxon>Neopterygii</taxon>
        <taxon>Teleostei</taxon>
        <taxon>Neoteleostei</taxon>
        <taxon>Acanthomorphata</taxon>
        <taxon>Ovalentaria</taxon>
        <taxon>Cichlomorphae</taxon>
        <taxon>Cichliformes</taxon>
        <taxon>Cichlidae</taxon>
        <taxon>African cichlids</taxon>
        <taxon>Pseudocrenilabrinae</taxon>
        <taxon>Haplochromini</taxon>
        <taxon>Astatotilapia</taxon>
    </lineage>
</organism>